<accession>A0ABQ9XMT2</accession>
<organism evidence="2 3">
    <name type="scientific">Blattamonas nauphoetae</name>
    <dbReference type="NCBI Taxonomy" id="2049346"/>
    <lineage>
        <taxon>Eukaryota</taxon>
        <taxon>Metamonada</taxon>
        <taxon>Preaxostyla</taxon>
        <taxon>Oxymonadida</taxon>
        <taxon>Blattamonas</taxon>
    </lineage>
</organism>
<proteinExistence type="predicted"/>
<dbReference type="EMBL" id="JARBJD010000101">
    <property type="protein sequence ID" value="KAK2952638.1"/>
    <property type="molecule type" value="Genomic_DNA"/>
</dbReference>
<evidence type="ECO:0000313" key="2">
    <source>
        <dbReference type="EMBL" id="KAK2952638.1"/>
    </source>
</evidence>
<dbReference type="Proteomes" id="UP001281761">
    <property type="component" value="Unassembled WGS sequence"/>
</dbReference>
<gene>
    <name evidence="2" type="ORF">BLNAU_12466</name>
</gene>
<comment type="caution">
    <text evidence="2">The sequence shown here is derived from an EMBL/GenBank/DDBJ whole genome shotgun (WGS) entry which is preliminary data.</text>
</comment>
<feature type="region of interest" description="Disordered" evidence="1">
    <location>
        <begin position="1"/>
        <end position="21"/>
    </location>
</feature>
<sequence length="67" mass="7700">MLERHRSGINPNTLGKSEQNRKEAIARSHLCTVSLLHTPAAEDGTFHWLIQFIIDYDDFLSLLDLLH</sequence>
<evidence type="ECO:0000256" key="1">
    <source>
        <dbReference type="SAM" id="MobiDB-lite"/>
    </source>
</evidence>
<reference evidence="2 3" key="1">
    <citation type="journal article" date="2022" name="bioRxiv">
        <title>Genomics of Preaxostyla Flagellates Illuminates Evolutionary Transitions and the Path Towards Mitochondrial Loss.</title>
        <authorList>
            <person name="Novak L.V.F."/>
            <person name="Treitli S.C."/>
            <person name="Pyrih J."/>
            <person name="Halakuc P."/>
            <person name="Pipaliya S.V."/>
            <person name="Vacek V."/>
            <person name="Brzon O."/>
            <person name="Soukal P."/>
            <person name="Eme L."/>
            <person name="Dacks J.B."/>
            <person name="Karnkowska A."/>
            <person name="Elias M."/>
            <person name="Hampl V."/>
        </authorList>
    </citation>
    <scope>NUCLEOTIDE SEQUENCE [LARGE SCALE GENOMIC DNA]</scope>
    <source>
        <strain evidence="2">NAU3</strain>
        <tissue evidence="2">Gut</tissue>
    </source>
</reference>
<protein>
    <submittedName>
        <fullName evidence="2">Uncharacterized protein</fullName>
    </submittedName>
</protein>
<evidence type="ECO:0000313" key="3">
    <source>
        <dbReference type="Proteomes" id="UP001281761"/>
    </source>
</evidence>
<name>A0ABQ9XMT2_9EUKA</name>
<keyword evidence="3" id="KW-1185">Reference proteome</keyword>